<dbReference type="OMA" id="ENGFFAW"/>
<dbReference type="SUPFAM" id="SSF51735">
    <property type="entry name" value="NAD(P)-binding Rossmann-fold domains"/>
    <property type="match status" value="1"/>
</dbReference>
<dbReference type="OrthoDB" id="2130169at2759"/>
<dbReference type="InterPro" id="IPR001509">
    <property type="entry name" value="Epimerase_deHydtase"/>
</dbReference>
<organism evidence="2 3">
    <name type="scientific">Schizosaccharomyces japonicus (strain yFS275 / FY16936)</name>
    <name type="common">Fission yeast</name>
    <dbReference type="NCBI Taxonomy" id="402676"/>
    <lineage>
        <taxon>Eukaryota</taxon>
        <taxon>Fungi</taxon>
        <taxon>Dikarya</taxon>
        <taxon>Ascomycota</taxon>
        <taxon>Taphrinomycotina</taxon>
        <taxon>Schizosaccharomycetes</taxon>
        <taxon>Schizosaccharomycetales</taxon>
        <taxon>Schizosaccharomycetaceae</taxon>
        <taxon>Schizosaccharomyces</taxon>
    </lineage>
</organism>
<dbReference type="VEuPathDB" id="FungiDB:SJAG_02961"/>
<dbReference type="AlphaFoldDB" id="B6K2Y6"/>
<dbReference type="GO" id="GO:0004029">
    <property type="term" value="F:aldehyde dehydrogenase (NAD+) activity"/>
    <property type="evidence" value="ECO:0000318"/>
    <property type="project" value="GO_Central"/>
</dbReference>
<proteinExistence type="predicted"/>
<dbReference type="RefSeq" id="XP_002174136.1">
    <property type="nucleotide sequence ID" value="XM_002174100.2"/>
</dbReference>
<feature type="domain" description="NAD-dependent epimerase/dehydratase" evidence="1">
    <location>
        <begin position="9"/>
        <end position="241"/>
    </location>
</feature>
<keyword evidence="3" id="KW-1185">Reference proteome</keyword>
<accession>B6K2Y6</accession>
<evidence type="ECO:0000259" key="1">
    <source>
        <dbReference type="Pfam" id="PF01370"/>
    </source>
</evidence>
<dbReference type="eggNOG" id="KOG1502">
    <property type="taxonomic scope" value="Eukaryota"/>
</dbReference>
<name>B6K2Y6_SCHJY</name>
<dbReference type="JaponicusDB" id="SJAG_02961"/>
<dbReference type="GeneID" id="7051737"/>
<dbReference type="STRING" id="402676.B6K2Y6"/>
<dbReference type="InterPro" id="IPR051783">
    <property type="entry name" value="NAD(P)-dependent_oxidoreduct"/>
</dbReference>
<dbReference type="Gene3D" id="3.40.50.720">
    <property type="entry name" value="NAD(P)-binding Rossmann-like Domain"/>
    <property type="match status" value="1"/>
</dbReference>
<evidence type="ECO:0000313" key="2">
    <source>
        <dbReference type="EMBL" id="EEB07843.1"/>
    </source>
</evidence>
<protein>
    <submittedName>
        <fullName evidence="2">NAD dependent epimerase/dehydratase family protein</fullName>
    </submittedName>
</protein>
<dbReference type="GO" id="GO:0005737">
    <property type="term" value="C:cytoplasm"/>
    <property type="evidence" value="ECO:0000318"/>
    <property type="project" value="GO_Central"/>
</dbReference>
<reference evidence="2 3" key="1">
    <citation type="journal article" date="2011" name="Science">
        <title>Comparative functional genomics of the fission yeasts.</title>
        <authorList>
            <person name="Rhind N."/>
            <person name="Chen Z."/>
            <person name="Yassour M."/>
            <person name="Thompson D.A."/>
            <person name="Haas B.J."/>
            <person name="Habib N."/>
            <person name="Wapinski I."/>
            <person name="Roy S."/>
            <person name="Lin M.F."/>
            <person name="Heiman D.I."/>
            <person name="Young S.K."/>
            <person name="Furuya K."/>
            <person name="Guo Y."/>
            <person name="Pidoux A."/>
            <person name="Chen H.M."/>
            <person name="Robbertse B."/>
            <person name="Goldberg J.M."/>
            <person name="Aoki K."/>
            <person name="Bayne E.H."/>
            <person name="Berlin A.M."/>
            <person name="Desjardins C.A."/>
            <person name="Dobbs E."/>
            <person name="Dukaj L."/>
            <person name="Fan L."/>
            <person name="FitzGerald M.G."/>
            <person name="French C."/>
            <person name="Gujja S."/>
            <person name="Hansen K."/>
            <person name="Keifenheim D."/>
            <person name="Levin J.Z."/>
            <person name="Mosher R.A."/>
            <person name="Mueller C.A."/>
            <person name="Pfiffner J."/>
            <person name="Priest M."/>
            <person name="Russ C."/>
            <person name="Smialowska A."/>
            <person name="Swoboda P."/>
            <person name="Sykes S.M."/>
            <person name="Vaughn M."/>
            <person name="Vengrova S."/>
            <person name="Yoder R."/>
            <person name="Zeng Q."/>
            <person name="Allshire R."/>
            <person name="Baulcombe D."/>
            <person name="Birren B.W."/>
            <person name="Brown W."/>
            <person name="Ekwall K."/>
            <person name="Kellis M."/>
            <person name="Leatherwood J."/>
            <person name="Levin H."/>
            <person name="Margalit H."/>
            <person name="Martienssen R."/>
            <person name="Nieduszynski C.A."/>
            <person name="Spatafora J.W."/>
            <person name="Friedman N."/>
            <person name="Dalgaard J.Z."/>
            <person name="Baumann P."/>
            <person name="Niki H."/>
            <person name="Regev A."/>
            <person name="Nusbaum C."/>
        </authorList>
    </citation>
    <scope>NUCLEOTIDE SEQUENCE [LARGE SCALE GENOMIC DNA]</scope>
    <source>
        <strain evidence="3">yFS275 / FY16936</strain>
    </source>
</reference>
<dbReference type="HOGENOM" id="CLU_007383_12_2_1"/>
<sequence length="349" mass="38746">MSDKLIKIYFTGASGYIGGAILHELIDSIEPGYKFEFTALARNEHKAVALEKAVLRPNFHTVIGNLGDQELTNKMVNNHDVIIDTADVDNVENAIALSKALKAKSKTASKPTILIHTSGTSVIGVMSTATNPGPVNKVYSDLENNFELNRLPSQQPHRPVDEIIQEIQAQVKNVRTVVVCPPTIFGISKGYIHRDSIQVPSLIRATLKKKQAFTVFSGDNTWNLVHIDDLAKLYHILLLKLLAGEDIPTGKKGYYFAENGFFAWKEVAQRIAEVLHKHNLLPNADVTSIEPQEAANLLNDPFAPMLWGTTSRCKAELGRKLGWIPAHGKKDFLNSIEDELKYRSLHKPL</sequence>
<dbReference type="PANTHER" id="PTHR48079">
    <property type="entry name" value="PROTEIN YEEZ"/>
    <property type="match status" value="1"/>
</dbReference>
<dbReference type="EMBL" id="KE651167">
    <property type="protein sequence ID" value="EEB07843.1"/>
    <property type="molecule type" value="Genomic_DNA"/>
</dbReference>
<gene>
    <name evidence="2" type="ORF">SJAG_02961</name>
</gene>
<dbReference type="PANTHER" id="PTHR48079:SF6">
    <property type="entry name" value="NAD(P)-BINDING DOMAIN-CONTAINING PROTEIN-RELATED"/>
    <property type="match status" value="1"/>
</dbReference>
<dbReference type="Pfam" id="PF01370">
    <property type="entry name" value="Epimerase"/>
    <property type="match status" value="1"/>
</dbReference>
<dbReference type="Proteomes" id="UP000001744">
    <property type="component" value="Unassembled WGS sequence"/>
</dbReference>
<dbReference type="InterPro" id="IPR036291">
    <property type="entry name" value="NAD(P)-bd_dom_sf"/>
</dbReference>
<evidence type="ECO:0000313" key="3">
    <source>
        <dbReference type="Proteomes" id="UP000001744"/>
    </source>
</evidence>